<feature type="region of interest" description="Disordered" evidence="2">
    <location>
        <begin position="115"/>
        <end position="338"/>
    </location>
</feature>
<comment type="caution">
    <text evidence="4">The sequence shown here is derived from an EMBL/GenBank/DDBJ whole genome shotgun (WGS) entry which is preliminary data.</text>
</comment>
<keyword evidence="1" id="KW-0863">Zinc-finger</keyword>
<keyword evidence="1" id="KW-0479">Metal-binding</keyword>
<dbReference type="AlphaFoldDB" id="A0A8J2T2R0"/>
<dbReference type="Proteomes" id="UP000789595">
    <property type="component" value="Unassembled WGS sequence"/>
</dbReference>
<keyword evidence="5" id="KW-1185">Reference proteome</keyword>
<accession>A0A8J2T2R0</accession>
<organism evidence="4 5">
    <name type="scientific">Pelagomonas calceolata</name>
    <dbReference type="NCBI Taxonomy" id="35677"/>
    <lineage>
        <taxon>Eukaryota</taxon>
        <taxon>Sar</taxon>
        <taxon>Stramenopiles</taxon>
        <taxon>Ochrophyta</taxon>
        <taxon>Pelagophyceae</taxon>
        <taxon>Pelagomonadales</taxon>
        <taxon>Pelagomonadaceae</taxon>
        <taxon>Pelagomonas</taxon>
    </lineage>
</organism>
<proteinExistence type="predicted"/>
<reference evidence="4" key="1">
    <citation type="submission" date="2021-11" db="EMBL/GenBank/DDBJ databases">
        <authorList>
            <consortium name="Genoscope - CEA"/>
            <person name="William W."/>
        </authorList>
    </citation>
    <scope>NUCLEOTIDE SEQUENCE</scope>
</reference>
<sequence>MAECVFCKEEFADNPDLEPVVYAPCQQCDVLYCRPCLEEYVSKYESQCSVCKTKVKVRRSITMIADGEERRRAHDRRAANEASQVSDTVRRVAPVAGELLEQAVDPAFLLQRRQADDDAASRREAERLQREFNQAPSRGPEEPDAATRALMEQLQREDAEARRRAAAEPRPQPPPAKRRKSSDGLVQTTISLQPRAVIDVDDPGDETQLSGDPPPPVDETQSPDADWSAPPAVPLGEASRSPPARPPAPAMDLTQDSSGDDEAAPPRRSPPAQTMPAVRSPPPRPRADDDELAYFRSQGARNASLHESSSSDDDDSLPRRSRSRERPAPRPSEVIVID</sequence>
<evidence type="ECO:0000313" key="5">
    <source>
        <dbReference type="Proteomes" id="UP000789595"/>
    </source>
</evidence>
<name>A0A8J2T2R0_9STRA</name>
<keyword evidence="1" id="KW-0862">Zinc</keyword>
<evidence type="ECO:0000256" key="2">
    <source>
        <dbReference type="SAM" id="MobiDB-lite"/>
    </source>
</evidence>
<feature type="compositionally biased region" description="Basic and acidic residues" evidence="2">
    <location>
        <begin position="154"/>
        <end position="167"/>
    </location>
</feature>
<evidence type="ECO:0000313" key="4">
    <source>
        <dbReference type="EMBL" id="CAH0379748.1"/>
    </source>
</evidence>
<dbReference type="SUPFAM" id="SSF57850">
    <property type="entry name" value="RING/U-box"/>
    <property type="match status" value="1"/>
</dbReference>
<protein>
    <recommendedName>
        <fullName evidence="3">RING-type domain-containing protein</fullName>
    </recommendedName>
</protein>
<dbReference type="InterPro" id="IPR013083">
    <property type="entry name" value="Znf_RING/FYVE/PHD"/>
</dbReference>
<evidence type="ECO:0000256" key="1">
    <source>
        <dbReference type="PROSITE-ProRule" id="PRU00175"/>
    </source>
</evidence>
<dbReference type="PROSITE" id="PS50089">
    <property type="entry name" value="ZF_RING_2"/>
    <property type="match status" value="1"/>
</dbReference>
<dbReference type="EMBL" id="CAKKNE010000006">
    <property type="protein sequence ID" value="CAH0379748.1"/>
    <property type="molecule type" value="Genomic_DNA"/>
</dbReference>
<gene>
    <name evidence="4" type="ORF">PECAL_6P13850</name>
</gene>
<dbReference type="Gene3D" id="3.30.40.10">
    <property type="entry name" value="Zinc/RING finger domain, C3HC4 (zinc finger)"/>
    <property type="match status" value="1"/>
</dbReference>
<feature type="compositionally biased region" description="Basic and acidic residues" evidence="2">
    <location>
        <begin position="115"/>
        <end position="130"/>
    </location>
</feature>
<dbReference type="InterPro" id="IPR001841">
    <property type="entry name" value="Znf_RING"/>
</dbReference>
<evidence type="ECO:0000259" key="3">
    <source>
        <dbReference type="PROSITE" id="PS50089"/>
    </source>
</evidence>
<dbReference type="GO" id="GO:0008270">
    <property type="term" value="F:zinc ion binding"/>
    <property type="evidence" value="ECO:0007669"/>
    <property type="project" value="UniProtKB-KW"/>
</dbReference>
<feature type="domain" description="RING-type" evidence="3">
    <location>
        <begin position="4"/>
        <end position="52"/>
    </location>
</feature>